<dbReference type="RefSeq" id="WP_184619287.1">
    <property type="nucleotide sequence ID" value="NZ_JACHEX010000002.1"/>
</dbReference>
<keyword evidence="5 6" id="KW-0472">Membrane</keyword>
<evidence type="ECO:0000313" key="8">
    <source>
        <dbReference type="EMBL" id="MBB6062644.1"/>
    </source>
</evidence>
<dbReference type="GO" id="GO:0005886">
    <property type="term" value="C:plasma membrane"/>
    <property type="evidence" value="ECO:0007669"/>
    <property type="project" value="UniProtKB-SubCell"/>
</dbReference>
<sequence length="365" mass="41139">MRIWYEFKRLLGKPLNIILIILLPVVLTIASIIFFNGFGVTSIKLGVYNLDNSPLSKFTIKLVMSFFKGGTLTYVDENYSHLLQNGELNAVMVIPENFTDALYKGEKVNIDFIPSPVDLQLSVGIYNVLNSVFNDLSGSPFFNPQVLRYMFVSNETPAPNFVPKTKNFKTNFGYLFSPAILFLSVIFIILSIGVLTVVNDRDLGLISLFKVNNEKWYIYGLNKFLALFLLGLFVSIAVYIAGYFLGIKIELSVFLPLSIVGIVFHASLALIMSCLSQNRAISNIFGVSLSMFFFFTSGSITPVTTLPKFMFKLSSFTPAYKLTYAIRNYQLNGVSIKSDFLYLLYLSIATFIVMLLLIRKEFSKK</sequence>
<feature type="transmembrane region" description="Helical" evidence="6">
    <location>
        <begin position="172"/>
        <end position="198"/>
    </location>
</feature>
<feature type="transmembrane region" description="Helical" evidence="6">
    <location>
        <begin position="284"/>
        <end position="304"/>
    </location>
</feature>
<dbReference type="EMBL" id="JACHEX010000002">
    <property type="protein sequence ID" value="MBB6062644.1"/>
    <property type="molecule type" value="Genomic_DNA"/>
</dbReference>
<feature type="domain" description="ABC-2 type transporter transmembrane" evidence="7">
    <location>
        <begin position="17"/>
        <end position="358"/>
    </location>
</feature>
<evidence type="ECO:0000256" key="2">
    <source>
        <dbReference type="ARBA" id="ARBA00022475"/>
    </source>
</evidence>
<feature type="transmembrane region" description="Helical" evidence="6">
    <location>
        <begin position="15"/>
        <end position="35"/>
    </location>
</feature>
<dbReference type="InterPro" id="IPR013525">
    <property type="entry name" value="ABC2_TM"/>
</dbReference>
<dbReference type="GO" id="GO:0140359">
    <property type="term" value="F:ABC-type transporter activity"/>
    <property type="evidence" value="ECO:0007669"/>
    <property type="project" value="InterPro"/>
</dbReference>
<dbReference type="AlphaFoldDB" id="A0A841GNA5"/>
<dbReference type="PANTHER" id="PTHR30294">
    <property type="entry name" value="MEMBRANE COMPONENT OF ABC TRANSPORTER YHHJ-RELATED"/>
    <property type="match status" value="1"/>
</dbReference>
<evidence type="ECO:0000256" key="3">
    <source>
        <dbReference type="ARBA" id="ARBA00022692"/>
    </source>
</evidence>
<protein>
    <submittedName>
        <fullName evidence="8">ABC-2 type transport system permease protein</fullName>
    </submittedName>
</protein>
<evidence type="ECO:0000256" key="4">
    <source>
        <dbReference type="ARBA" id="ARBA00022989"/>
    </source>
</evidence>
<dbReference type="Gene3D" id="3.40.1710.10">
    <property type="entry name" value="abc type-2 transporter like domain"/>
    <property type="match status" value="1"/>
</dbReference>
<dbReference type="Proteomes" id="UP000555828">
    <property type="component" value="Unassembled WGS sequence"/>
</dbReference>
<evidence type="ECO:0000256" key="1">
    <source>
        <dbReference type="ARBA" id="ARBA00004651"/>
    </source>
</evidence>
<dbReference type="Pfam" id="PF12698">
    <property type="entry name" value="ABC2_membrane_3"/>
    <property type="match status" value="1"/>
</dbReference>
<keyword evidence="9" id="KW-1185">Reference proteome</keyword>
<evidence type="ECO:0000259" key="7">
    <source>
        <dbReference type="Pfam" id="PF12698"/>
    </source>
</evidence>
<gene>
    <name evidence="8" type="ORF">HNP65_001082</name>
</gene>
<evidence type="ECO:0000256" key="6">
    <source>
        <dbReference type="SAM" id="Phobius"/>
    </source>
</evidence>
<accession>A0A841GNA5</accession>
<dbReference type="InterPro" id="IPR051449">
    <property type="entry name" value="ABC-2_transporter_component"/>
</dbReference>
<name>A0A841GNA5_9BACT</name>
<keyword evidence="4 6" id="KW-1133">Transmembrane helix</keyword>
<keyword evidence="3 6" id="KW-0812">Transmembrane</keyword>
<evidence type="ECO:0000313" key="9">
    <source>
        <dbReference type="Proteomes" id="UP000555828"/>
    </source>
</evidence>
<feature type="transmembrane region" description="Helical" evidence="6">
    <location>
        <begin position="251"/>
        <end position="272"/>
    </location>
</feature>
<proteinExistence type="predicted"/>
<feature type="transmembrane region" description="Helical" evidence="6">
    <location>
        <begin position="224"/>
        <end position="245"/>
    </location>
</feature>
<comment type="caution">
    <text evidence="8">The sequence shown here is derived from an EMBL/GenBank/DDBJ whole genome shotgun (WGS) entry which is preliminary data.</text>
</comment>
<comment type="subcellular location">
    <subcellularLocation>
        <location evidence="1">Cell membrane</location>
        <topology evidence="1">Multi-pass membrane protein</topology>
    </subcellularLocation>
</comment>
<reference evidence="8 9" key="1">
    <citation type="submission" date="2020-08" db="EMBL/GenBank/DDBJ databases">
        <title>Genomic Encyclopedia of Type Strains, Phase IV (KMG-IV): sequencing the most valuable type-strain genomes for metagenomic binning, comparative biology and taxonomic classification.</title>
        <authorList>
            <person name="Goeker M."/>
        </authorList>
    </citation>
    <scope>NUCLEOTIDE SEQUENCE [LARGE SCALE GENOMIC DNA]</scope>
    <source>
        <strain evidence="8 9">DSM 13481</strain>
    </source>
</reference>
<dbReference type="PANTHER" id="PTHR30294:SF29">
    <property type="entry name" value="MULTIDRUG ABC TRANSPORTER PERMEASE YBHS-RELATED"/>
    <property type="match status" value="1"/>
</dbReference>
<keyword evidence="2" id="KW-1003">Cell membrane</keyword>
<evidence type="ECO:0000256" key="5">
    <source>
        <dbReference type="ARBA" id="ARBA00023136"/>
    </source>
</evidence>
<organism evidence="8 9">
    <name type="scientific">Thermosipho japonicus</name>
    <dbReference type="NCBI Taxonomy" id="90323"/>
    <lineage>
        <taxon>Bacteria</taxon>
        <taxon>Thermotogati</taxon>
        <taxon>Thermotogota</taxon>
        <taxon>Thermotogae</taxon>
        <taxon>Thermotogales</taxon>
        <taxon>Fervidobacteriaceae</taxon>
        <taxon>Thermosipho</taxon>
    </lineage>
</organism>
<feature type="transmembrane region" description="Helical" evidence="6">
    <location>
        <begin position="340"/>
        <end position="358"/>
    </location>
</feature>